<dbReference type="SUPFAM" id="SSF51735">
    <property type="entry name" value="NAD(P)-binding Rossmann-fold domains"/>
    <property type="match status" value="1"/>
</dbReference>
<sequence length="272" mass="30160">MLGLGWNTEHITHKEEDMGEVAGRVVIVVGASGGIGRIISREFHNEGATVVLVARKVPKLEELANQLGNKRTKVIPTDASVPADVERLFAETVKMFGKVDAVVISTGNWSPVSIDTDLKEAVEQAEQDFRAHFLTVYTVGLCAQRFFRKQSFGGLIVNISSHVADRANLVGNLSYGSAKAAASRFLNGIRFEIFNETNRIRHDEESDTFVPRIRVTEIKPAIVNTHDNKHLLPTKEMRDLAVQPEEISGWIIKHFNDVKLPVCKSFTSEVTV</sequence>
<dbReference type="PRINTS" id="PR00081">
    <property type="entry name" value="GDHRDH"/>
</dbReference>
<name>A0A2H0K6Y3_9BACT</name>
<evidence type="ECO:0000256" key="2">
    <source>
        <dbReference type="ARBA" id="ARBA00023002"/>
    </source>
</evidence>
<keyword evidence="2" id="KW-0560">Oxidoreductase</keyword>
<dbReference type="PANTHER" id="PTHR43669:SF3">
    <property type="entry name" value="ALCOHOL DEHYDROGENASE, PUTATIVE (AFU_ORTHOLOGUE AFUA_3G03445)-RELATED"/>
    <property type="match status" value="1"/>
</dbReference>
<comment type="caution">
    <text evidence="3">The sequence shown here is derived from an EMBL/GenBank/DDBJ whole genome shotgun (WGS) entry which is preliminary data.</text>
</comment>
<dbReference type="GO" id="GO:0016491">
    <property type="term" value="F:oxidoreductase activity"/>
    <property type="evidence" value="ECO:0007669"/>
    <property type="project" value="UniProtKB-KW"/>
</dbReference>
<dbReference type="Gene3D" id="3.40.50.720">
    <property type="entry name" value="NAD(P)-binding Rossmann-like Domain"/>
    <property type="match status" value="1"/>
</dbReference>
<dbReference type="AlphaFoldDB" id="A0A2H0K6Y3"/>
<reference evidence="3 4" key="1">
    <citation type="submission" date="2017-09" db="EMBL/GenBank/DDBJ databases">
        <title>Depth-based differentiation of microbial function through sediment-hosted aquifers and enrichment of novel symbionts in the deep terrestrial subsurface.</title>
        <authorList>
            <person name="Probst A.J."/>
            <person name="Ladd B."/>
            <person name="Jarett J.K."/>
            <person name="Geller-Mcgrath D.E."/>
            <person name="Sieber C.M."/>
            <person name="Emerson J.B."/>
            <person name="Anantharaman K."/>
            <person name="Thomas B.C."/>
            <person name="Malmstrom R."/>
            <person name="Stieglmeier M."/>
            <person name="Klingl A."/>
            <person name="Woyke T."/>
            <person name="Ryan C.M."/>
            <person name="Banfield J.F."/>
        </authorList>
    </citation>
    <scope>NUCLEOTIDE SEQUENCE [LARGE SCALE GENOMIC DNA]</scope>
    <source>
        <strain evidence="3">CG11_big_fil_rev_8_21_14_0_20_40_24</strain>
    </source>
</reference>
<dbReference type="InterPro" id="IPR036291">
    <property type="entry name" value="NAD(P)-bd_dom_sf"/>
</dbReference>
<evidence type="ECO:0000313" key="4">
    <source>
        <dbReference type="Proteomes" id="UP000229834"/>
    </source>
</evidence>
<dbReference type="Pfam" id="PF00106">
    <property type="entry name" value="adh_short"/>
    <property type="match status" value="1"/>
</dbReference>
<comment type="similarity">
    <text evidence="1">Belongs to the short-chain dehydrogenases/reductases (SDR) family.</text>
</comment>
<evidence type="ECO:0000256" key="1">
    <source>
        <dbReference type="ARBA" id="ARBA00006484"/>
    </source>
</evidence>
<dbReference type="InterPro" id="IPR002347">
    <property type="entry name" value="SDR_fam"/>
</dbReference>
<proteinExistence type="inferred from homology"/>
<evidence type="ECO:0008006" key="5">
    <source>
        <dbReference type="Google" id="ProtNLM"/>
    </source>
</evidence>
<dbReference type="PANTHER" id="PTHR43669">
    <property type="entry name" value="5-KETO-D-GLUCONATE 5-REDUCTASE"/>
    <property type="match status" value="1"/>
</dbReference>
<accession>A0A2H0K6Y3</accession>
<protein>
    <recommendedName>
        <fullName evidence="5">Short-chain dehydrogenase</fullName>
    </recommendedName>
</protein>
<gene>
    <name evidence="3" type="ORF">COV95_01050</name>
</gene>
<dbReference type="Proteomes" id="UP000229834">
    <property type="component" value="Unassembled WGS sequence"/>
</dbReference>
<dbReference type="EMBL" id="PCVC01000033">
    <property type="protein sequence ID" value="PIQ67012.1"/>
    <property type="molecule type" value="Genomic_DNA"/>
</dbReference>
<dbReference type="CDD" id="cd05233">
    <property type="entry name" value="SDR_c"/>
    <property type="match status" value="1"/>
</dbReference>
<evidence type="ECO:0000313" key="3">
    <source>
        <dbReference type="EMBL" id="PIQ67012.1"/>
    </source>
</evidence>
<organism evidence="3 4">
    <name type="scientific">Candidatus Zambryskibacteria bacterium CG11_big_fil_rev_8_21_14_0_20_40_24</name>
    <dbReference type="NCBI Taxonomy" id="1975116"/>
    <lineage>
        <taxon>Bacteria</taxon>
        <taxon>Candidatus Zambryskiibacteriota</taxon>
    </lineage>
</organism>